<gene>
    <name evidence="2" type="ORF">H8B15_19990</name>
</gene>
<dbReference type="Gene3D" id="3.40.50.300">
    <property type="entry name" value="P-loop containing nucleotide triphosphate hydrolases"/>
    <property type="match status" value="1"/>
</dbReference>
<dbReference type="PANTHER" id="PTHR13696:SF52">
    <property type="entry name" value="PARA FAMILY PROTEIN CT_582"/>
    <property type="match status" value="1"/>
</dbReference>
<dbReference type="RefSeq" id="WP_187321428.1">
    <property type="nucleotide sequence ID" value="NZ_JACSCY010000025.1"/>
</dbReference>
<protein>
    <submittedName>
        <fullName evidence="2">ParA family protein</fullName>
    </submittedName>
</protein>
<dbReference type="InterPro" id="IPR027417">
    <property type="entry name" value="P-loop_NTPase"/>
</dbReference>
<dbReference type="PANTHER" id="PTHR13696">
    <property type="entry name" value="P-LOOP CONTAINING NUCLEOSIDE TRIPHOSPHATE HYDROLASE"/>
    <property type="match status" value="1"/>
</dbReference>
<dbReference type="InterPro" id="IPR025669">
    <property type="entry name" value="AAA_dom"/>
</dbReference>
<sequence>MFTRKLLNTTNTMQILTFTNRKGGTGKSTSAWAVAHCLAHDGYRVLLVDGDPQMNLTQALPTSSQDKSLTQILDGSLGFPQAMQQVGTNLWLIPASPSLAAAEKLLGTDAMYPLAFKNLVGDLRKLVDFVIFDTGPSPNSALAMAAITASDQVYIPTMPEYFAFNGLESLLDLISRIQKNFSPNLRVGGVFLTKYAKNYRKSLHHQFVDVMQQHPNLGAHLMESTIRDNVAVAEAQVNQQSLYEWAPQSAALQDYEALTQEILRKK</sequence>
<name>A0ABR7MRP9_9BACT</name>
<dbReference type="Pfam" id="PF13614">
    <property type="entry name" value="AAA_31"/>
    <property type="match status" value="1"/>
</dbReference>
<dbReference type="Proteomes" id="UP000622017">
    <property type="component" value="Unassembled WGS sequence"/>
</dbReference>
<evidence type="ECO:0000259" key="1">
    <source>
        <dbReference type="Pfam" id="PF13614"/>
    </source>
</evidence>
<proteinExistence type="predicted"/>
<evidence type="ECO:0000313" key="3">
    <source>
        <dbReference type="Proteomes" id="UP000622017"/>
    </source>
</evidence>
<accession>A0ABR7MRP9</accession>
<keyword evidence="3" id="KW-1185">Reference proteome</keyword>
<reference evidence="2 3" key="1">
    <citation type="submission" date="2020-08" db="EMBL/GenBank/DDBJ databases">
        <title>Hymenobacter sp.</title>
        <authorList>
            <person name="Kim M.K."/>
        </authorList>
    </citation>
    <scope>NUCLEOTIDE SEQUENCE [LARGE SCALE GENOMIC DNA]</scope>
    <source>
        <strain evidence="2 3">BT507</strain>
    </source>
</reference>
<dbReference type="EMBL" id="JACSCY010000025">
    <property type="protein sequence ID" value="MBC6613213.1"/>
    <property type="molecule type" value="Genomic_DNA"/>
</dbReference>
<dbReference type="InterPro" id="IPR050678">
    <property type="entry name" value="DNA_Partitioning_ATPase"/>
</dbReference>
<evidence type="ECO:0000313" key="2">
    <source>
        <dbReference type="EMBL" id="MBC6613213.1"/>
    </source>
</evidence>
<comment type="caution">
    <text evidence="2">The sequence shown here is derived from an EMBL/GenBank/DDBJ whole genome shotgun (WGS) entry which is preliminary data.</text>
</comment>
<dbReference type="CDD" id="cd02042">
    <property type="entry name" value="ParAB_family"/>
    <property type="match status" value="1"/>
</dbReference>
<dbReference type="SUPFAM" id="SSF52540">
    <property type="entry name" value="P-loop containing nucleoside triphosphate hydrolases"/>
    <property type="match status" value="1"/>
</dbReference>
<feature type="domain" description="AAA" evidence="1">
    <location>
        <begin position="13"/>
        <end position="186"/>
    </location>
</feature>
<organism evidence="2 3">
    <name type="scientific">Hymenobacter citatus</name>
    <dbReference type="NCBI Taxonomy" id="2763506"/>
    <lineage>
        <taxon>Bacteria</taxon>
        <taxon>Pseudomonadati</taxon>
        <taxon>Bacteroidota</taxon>
        <taxon>Cytophagia</taxon>
        <taxon>Cytophagales</taxon>
        <taxon>Hymenobacteraceae</taxon>
        <taxon>Hymenobacter</taxon>
    </lineage>
</organism>